<dbReference type="RefSeq" id="WP_406579648.1">
    <property type="nucleotide sequence ID" value="NZ_JBJHQH010000003.1"/>
</dbReference>
<keyword evidence="5" id="KW-1185">Reference proteome</keyword>
<dbReference type="PANTHER" id="PTHR18964">
    <property type="entry name" value="ROK (REPRESSOR, ORF, KINASE) FAMILY"/>
    <property type="match status" value="1"/>
</dbReference>
<sequence length="338" mass="38166">MINNSQIVKKTNEELIRKILMQRETVTISYLSKKTGLSIATCNNILNEFLQRKEILEFSLSNSTGGRKARQFKLNVNYKLVAGIAVKIEGGARSINLVVADWKGQHIYTDNYEFNRIDYKTIEDVIRKLLSRFQGIKALGIGIPGVANNGVIVISDVEELINEPIKEKLESSFPLKVNVENEMHYTLYGLYQSKNYVVPKTEAMVIFGKDNPPGARFIVNGNILTGSTNFAGELSYIPFYNNRNEQLQRLFNPGTVNEVVSKMIISIISMINPTTVSLTGGLIENVDVKEMYQKCAEVIPEVHMPEIYIIKDPQKYYNAGLITITLDTLKYGIQLVER</sequence>
<dbReference type="InterPro" id="IPR000600">
    <property type="entry name" value="ROK"/>
</dbReference>
<organism evidence="4 5">
    <name type="scientific">Bacillus salipaludis</name>
    <dbReference type="NCBI Taxonomy" id="2547811"/>
    <lineage>
        <taxon>Bacteria</taxon>
        <taxon>Bacillati</taxon>
        <taxon>Bacillota</taxon>
        <taxon>Bacilli</taxon>
        <taxon>Bacillales</taxon>
        <taxon>Bacillaceae</taxon>
        <taxon>Bacillus</taxon>
    </lineage>
</organism>
<reference evidence="4 5" key="1">
    <citation type="submission" date="2024-11" db="EMBL/GenBank/DDBJ databases">
        <authorList>
            <person name="Lucas J.A."/>
        </authorList>
    </citation>
    <scope>NUCLEOTIDE SEQUENCE [LARGE SCALE GENOMIC DNA]</scope>
    <source>
        <strain evidence="4 5">Z 5.4</strain>
    </source>
</reference>
<dbReference type="EMBL" id="JBJHQH010000003">
    <property type="protein sequence ID" value="MFK9090964.1"/>
    <property type="molecule type" value="Genomic_DNA"/>
</dbReference>
<keyword evidence="3" id="KW-0859">Xylose metabolism</keyword>
<accession>A0ABW8RBY0</accession>
<keyword evidence="3" id="KW-0119">Carbohydrate metabolism</keyword>
<dbReference type="InterPro" id="IPR043129">
    <property type="entry name" value="ATPase_NBD"/>
</dbReference>
<evidence type="ECO:0000256" key="1">
    <source>
        <dbReference type="ARBA" id="ARBA00002486"/>
    </source>
</evidence>
<comment type="caution">
    <text evidence="4">The sequence shown here is derived from an EMBL/GenBank/DDBJ whole genome shotgun (WGS) entry which is preliminary data.</text>
</comment>
<dbReference type="SUPFAM" id="SSF46785">
    <property type="entry name" value="Winged helix' DNA-binding domain"/>
    <property type="match status" value="1"/>
</dbReference>
<comment type="function">
    <text evidence="1">Transcriptional repressor of xylose-utilizing enzymes.</text>
</comment>
<comment type="similarity">
    <text evidence="2">Belongs to the ROK (NagC/XylR) family.</text>
</comment>
<evidence type="ECO:0000256" key="2">
    <source>
        <dbReference type="ARBA" id="ARBA00006479"/>
    </source>
</evidence>
<dbReference type="Gene3D" id="3.30.420.40">
    <property type="match status" value="2"/>
</dbReference>
<dbReference type="Gene3D" id="1.10.10.10">
    <property type="entry name" value="Winged helix-like DNA-binding domain superfamily/Winged helix DNA-binding domain"/>
    <property type="match status" value="1"/>
</dbReference>
<dbReference type="InterPro" id="IPR036390">
    <property type="entry name" value="WH_DNA-bd_sf"/>
</dbReference>
<gene>
    <name evidence="4" type="ORF">ACJEBI_05680</name>
</gene>
<protein>
    <submittedName>
        <fullName evidence="4">ROK family protein</fullName>
    </submittedName>
</protein>
<evidence type="ECO:0000313" key="5">
    <source>
        <dbReference type="Proteomes" id="UP001623041"/>
    </source>
</evidence>
<dbReference type="Proteomes" id="UP001623041">
    <property type="component" value="Unassembled WGS sequence"/>
</dbReference>
<dbReference type="Pfam" id="PF00480">
    <property type="entry name" value="ROK"/>
    <property type="match status" value="1"/>
</dbReference>
<dbReference type="SUPFAM" id="SSF53067">
    <property type="entry name" value="Actin-like ATPase domain"/>
    <property type="match status" value="1"/>
</dbReference>
<evidence type="ECO:0000313" key="4">
    <source>
        <dbReference type="EMBL" id="MFK9090964.1"/>
    </source>
</evidence>
<proteinExistence type="inferred from homology"/>
<dbReference type="InterPro" id="IPR036388">
    <property type="entry name" value="WH-like_DNA-bd_sf"/>
</dbReference>
<evidence type="ECO:0000256" key="3">
    <source>
        <dbReference type="ARBA" id="ARBA00022629"/>
    </source>
</evidence>
<dbReference type="PANTHER" id="PTHR18964:SF149">
    <property type="entry name" value="BIFUNCTIONAL UDP-N-ACETYLGLUCOSAMINE 2-EPIMERASE_N-ACETYLMANNOSAMINE KINASE"/>
    <property type="match status" value="1"/>
</dbReference>
<name>A0ABW8RBY0_9BACI</name>